<protein>
    <submittedName>
        <fullName evidence="9">Surface polysaccharide O-acyltransferase-like enzyme</fullName>
    </submittedName>
</protein>
<evidence type="ECO:0000256" key="2">
    <source>
        <dbReference type="ARBA" id="ARBA00007400"/>
    </source>
</evidence>
<gene>
    <name evidence="9" type="ORF">EDC17_1001125</name>
</gene>
<sequence>MATKNNYISYLRVIATVFVILIHASTGFLNRFDADGFGWNYANWINSATRCSVPIFVMLSGALLLRKDEDTFVFYKKRITKLLYPFAFWTIIYLTYYFYRYTNFNALSTDKIVSITQDKILHGSNAHLWYLYMIIGMYLAIPYLRKIINQVSIREIEIFLMLWFASMILLNKHYYPVVPKFDLSFFSGYLGYLVFGYYLSIKSFNWNKYLPLIGYIVVSIFTVYMTYNWSLESNKYIPHWYNYVFPNTALAAGFIFLFIKNITPQDTELPSWLRVIDEYSFGIYLVHILPLNYLHPHVSKYMSTLWVVPVATLLTLISSIGIIYVLRKIPYGKYVSG</sequence>
<dbReference type="GO" id="GO:0016413">
    <property type="term" value="F:O-acetyltransferase activity"/>
    <property type="evidence" value="ECO:0007669"/>
    <property type="project" value="TreeGrafter"/>
</dbReference>
<evidence type="ECO:0000256" key="7">
    <source>
        <dbReference type="SAM" id="Phobius"/>
    </source>
</evidence>
<keyword evidence="4 7" id="KW-0812">Transmembrane</keyword>
<feature type="transmembrane region" description="Helical" evidence="7">
    <location>
        <begin position="271"/>
        <end position="293"/>
    </location>
</feature>
<keyword evidence="10" id="KW-1185">Reference proteome</keyword>
<comment type="subcellular location">
    <subcellularLocation>
        <location evidence="1">Cell membrane</location>
        <topology evidence="1">Multi-pass membrane protein</topology>
    </subcellularLocation>
</comment>
<comment type="similarity">
    <text evidence="2">Belongs to the acyltransferase 3 family.</text>
</comment>
<evidence type="ECO:0000313" key="10">
    <source>
        <dbReference type="Proteomes" id="UP000295197"/>
    </source>
</evidence>
<dbReference type="GO" id="GO:0009246">
    <property type="term" value="P:enterobacterial common antigen biosynthetic process"/>
    <property type="evidence" value="ECO:0007669"/>
    <property type="project" value="TreeGrafter"/>
</dbReference>
<accession>A0A4R3W3S3</accession>
<proteinExistence type="inferred from homology"/>
<keyword evidence="3" id="KW-1003">Cell membrane</keyword>
<dbReference type="Proteomes" id="UP000295197">
    <property type="component" value="Unassembled WGS sequence"/>
</dbReference>
<dbReference type="Pfam" id="PF01757">
    <property type="entry name" value="Acyl_transf_3"/>
    <property type="match status" value="1"/>
</dbReference>
<dbReference type="PANTHER" id="PTHR40074:SF2">
    <property type="entry name" value="O-ACETYLTRANSFERASE WECH"/>
    <property type="match status" value="1"/>
</dbReference>
<keyword evidence="6 7" id="KW-0472">Membrane</keyword>
<feature type="transmembrane region" description="Helical" evidence="7">
    <location>
        <begin position="181"/>
        <end position="200"/>
    </location>
</feature>
<evidence type="ECO:0000256" key="4">
    <source>
        <dbReference type="ARBA" id="ARBA00022692"/>
    </source>
</evidence>
<dbReference type="AlphaFoldDB" id="A0A4R3W3S3"/>
<feature type="transmembrane region" description="Helical" evidence="7">
    <location>
        <begin position="239"/>
        <end position="259"/>
    </location>
</feature>
<evidence type="ECO:0000256" key="3">
    <source>
        <dbReference type="ARBA" id="ARBA00022475"/>
    </source>
</evidence>
<keyword evidence="5 7" id="KW-1133">Transmembrane helix</keyword>
<feature type="transmembrane region" description="Helical" evidence="7">
    <location>
        <begin position="82"/>
        <end position="99"/>
    </location>
</feature>
<feature type="transmembrane region" description="Helical" evidence="7">
    <location>
        <begin position="127"/>
        <end position="144"/>
    </location>
</feature>
<dbReference type="PANTHER" id="PTHR40074">
    <property type="entry name" value="O-ACETYLTRANSFERASE WECH"/>
    <property type="match status" value="1"/>
</dbReference>
<comment type="caution">
    <text evidence="9">The sequence shown here is derived from an EMBL/GenBank/DDBJ whole genome shotgun (WGS) entry which is preliminary data.</text>
</comment>
<name>A0A4R3W3S3_9SPHI</name>
<evidence type="ECO:0000256" key="6">
    <source>
        <dbReference type="ARBA" id="ARBA00023136"/>
    </source>
</evidence>
<feature type="transmembrane region" description="Helical" evidence="7">
    <location>
        <begin position="305"/>
        <end position="326"/>
    </location>
</feature>
<dbReference type="InterPro" id="IPR002656">
    <property type="entry name" value="Acyl_transf_3_dom"/>
</dbReference>
<reference evidence="9 10" key="1">
    <citation type="submission" date="2019-03" db="EMBL/GenBank/DDBJ databases">
        <title>Genomic Encyclopedia of Type Strains, Phase IV (KMG-IV): sequencing the most valuable type-strain genomes for metagenomic binning, comparative biology and taxonomic classification.</title>
        <authorList>
            <person name="Goeker M."/>
        </authorList>
    </citation>
    <scope>NUCLEOTIDE SEQUENCE [LARGE SCALE GENOMIC DNA]</scope>
    <source>
        <strain evidence="9 10">DSM 22362</strain>
    </source>
</reference>
<keyword evidence="9" id="KW-0808">Transferase</keyword>
<keyword evidence="9" id="KW-0012">Acyltransferase</keyword>
<feature type="transmembrane region" description="Helical" evidence="7">
    <location>
        <begin position="7"/>
        <end position="29"/>
    </location>
</feature>
<dbReference type="EMBL" id="SMBZ01000001">
    <property type="protein sequence ID" value="TCV20782.1"/>
    <property type="molecule type" value="Genomic_DNA"/>
</dbReference>
<feature type="transmembrane region" description="Helical" evidence="7">
    <location>
        <begin position="156"/>
        <end position="175"/>
    </location>
</feature>
<dbReference type="GO" id="GO:0005886">
    <property type="term" value="C:plasma membrane"/>
    <property type="evidence" value="ECO:0007669"/>
    <property type="project" value="UniProtKB-SubCell"/>
</dbReference>
<feature type="domain" description="Acyltransferase 3" evidence="8">
    <location>
        <begin position="5"/>
        <end position="322"/>
    </location>
</feature>
<feature type="transmembrane region" description="Helical" evidence="7">
    <location>
        <begin position="209"/>
        <end position="227"/>
    </location>
</feature>
<organism evidence="9 10">
    <name type="scientific">Sphingobacterium alimentarium</name>
    <dbReference type="NCBI Taxonomy" id="797292"/>
    <lineage>
        <taxon>Bacteria</taxon>
        <taxon>Pseudomonadati</taxon>
        <taxon>Bacteroidota</taxon>
        <taxon>Sphingobacteriia</taxon>
        <taxon>Sphingobacteriales</taxon>
        <taxon>Sphingobacteriaceae</taxon>
        <taxon>Sphingobacterium</taxon>
    </lineage>
</organism>
<dbReference type="RefSeq" id="WP_132775913.1">
    <property type="nucleotide sequence ID" value="NZ_SMBZ01000001.1"/>
</dbReference>
<evidence type="ECO:0000259" key="8">
    <source>
        <dbReference type="Pfam" id="PF01757"/>
    </source>
</evidence>
<evidence type="ECO:0000256" key="5">
    <source>
        <dbReference type="ARBA" id="ARBA00022989"/>
    </source>
</evidence>
<evidence type="ECO:0000313" key="9">
    <source>
        <dbReference type="EMBL" id="TCV20782.1"/>
    </source>
</evidence>
<evidence type="ECO:0000256" key="1">
    <source>
        <dbReference type="ARBA" id="ARBA00004651"/>
    </source>
</evidence>
<feature type="transmembrane region" description="Helical" evidence="7">
    <location>
        <begin position="41"/>
        <end position="61"/>
    </location>
</feature>
<dbReference type="OrthoDB" id="9810469at2"/>